<evidence type="ECO:0000259" key="2">
    <source>
        <dbReference type="PROSITE" id="PS50191"/>
    </source>
</evidence>
<feature type="domain" description="CRAL-TRIO" evidence="2">
    <location>
        <begin position="35"/>
        <end position="191"/>
    </location>
</feature>
<dbReference type="InterPro" id="IPR036865">
    <property type="entry name" value="CRAL-TRIO_dom_sf"/>
</dbReference>
<protein>
    <submittedName>
        <fullName evidence="4">Uncharacterized protein</fullName>
    </submittedName>
</protein>
<feature type="compositionally biased region" description="Basic and acidic residues" evidence="1">
    <location>
        <begin position="456"/>
        <end position="469"/>
    </location>
</feature>
<evidence type="ECO:0000313" key="4">
    <source>
        <dbReference type="EMBL" id="CAK4033084.1"/>
    </source>
</evidence>
<dbReference type="InterPro" id="IPR001251">
    <property type="entry name" value="CRAL-TRIO_dom"/>
</dbReference>
<accession>A0AAI9EED9</accession>
<feature type="region of interest" description="Disordered" evidence="1">
    <location>
        <begin position="445"/>
        <end position="751"/>
    </location>
</feature>
<organism evidence="4 5">
    <name type="scientific">Lecanosticta acicola</name>
    <dbReference type="NCBI Taxonomy" id="111012"/>
    <lineage>
        <taxon>Eukaryota</taxon>
        <taxon>Fungi</taxon>
        <taxon>Dikarya</taxon>
        <taxon>Ascomycota</taxon>
        <taxon>Pezizomycotina</taxon>
        <taxon>Dothideomycetes</taxon>
        <taxon>Dothideomycetidae</taxon>
        <taxon>Mycosphaerellales</taxon>
        <taxon>Mycosphaerellaceae</taxon>
        <taxon>Lecanosticta</taxon>
    </lineage>
</organism>
<evidence type="ECO:0000313" key="5">
    <source>
        <dbReference type="Proteomes" id="UP001296104"/>
    </source>
</evidence>
<dbReference type="Gene3D" id="1.10.555.10">
    <property type="entry name" value="Rho GTPase activation protein"/>
    <property type="match status" value="1"/>
</dbReference>
<dbReference type="SUPFAM" id="SSF48350">
    <property type="entry name" value="GTPase activation domain, GAP"/>
    <property type="match status" value="1"/>
</dbReference>
<dbReference type="PANTHER" id="PTHR45808">
    <property type="entry name" value="RHO GTPASE-ACTIVATING PROTEIN 68F"/>
    <property type="match status" value="1"/>
</dbReference>
<feature type="compositionally biased region" description="Basic and acidic residues" evidence="1">
    <location>
        <begin position="611"/>
        <end position="631"/>
    </location>
</feature>
<dbReference type="Proteomes" id="UP001296104">
    <property type="component" value="Unassembled WGS sequence"/>
</dbReference>
<comment type="caution">
    <text evidence="4">The sequence shown here is derived from an EMBL/GenBank/DDBJ whole genome shotgun (WGS) entry which is preliminary data.</text>
</comment>
<dbReference type="SUPFAM" id="SSF52087">
    <property type="entry name" value="CRAL/TRIO domain"/>
    <property type="match status" value="1"/>
</dbReference>
<name>A0AAI9EED9_9PEZI</name>
<dbReference type="Gene3D" id="3.40.525.10">
    <property type="entry name" value="CRAL-TRIO lipid binding domain"/>
    <property type="match status" value="1"/>
</dbReference>
<dbReference type="EMBL" id="CAVMBE010000077">
    <property type="protein sequence ID" value="CAK4033084.1"/>
    <property type="molecule type" value="Genomic_DNA"/>
</dbReference>
<dbReference type="AlphaFoldDB" id="A0AAI9EED9"/>
<feature type="region of interest" description="Disordered" evidence="1">
    <location>
        <begin position="770"/>
        <end position="831"/>
    </location>
</feature>
<keyword evidence="5" id="KW-1185">Reference proteome</keyword>
<dbReference type="GO" id="GO:0005737">
    <property type="term" value="C:cytoplasm"/>
    <property type="evidence" value="ECO:0007669"/>
    <property type="project" value="TreeGrafter"/>
</dbReference>
<feature type="compositionally biased region" description="Basic and acidic residues" evidence="1">
    <location>
        <begin position="550"/>
        <end position="564"/>
    </location>
</feature>
<feature type="compositionally biased region" description="Polar residues" evidence="1">
    <location>
        <begin position="774"/>
        <end position="784"/>
    </location>
</feature>
<dbReference type="Pfam" id="PF00620">
    <property type="entry name" value="RhoGAP"/>
    <property type="match status" value="1"/>
</dbReference>
<dbReference type="SMART" id="SM00324">
    <property type="entry name" value="RhoGAP"/>
    <property type="match status" value="1"/>
</dbReference>
<dbReference type="PROSITE" id="PS50191">
    <property type="entry name" value="CRAL_TRIO"/>
    <property type="match status" value="1"/>
</dbReference>
<evidence type="ECO:0000256" key="1">
    <source>
        <dbReference type="SAM" id="MobiDB-lite"/>
    </source>
</evidence>
<feature type="compositionally biased region" description="Polar residues" evidence="1">
    <location>
        <begin position="803"/>
        <end position="818"/>
    </location>
</feature>
<feature type="compositionally biased region" description="Low complexity" evidence="1">
    <location>
        <begin position="670"/>
        <end position="695"/>
    </location>
</feature>
<dbReference type="PROSITE" id="PS50238">
    <property type="entry name" value="RHOGAP"/>
    <property type="match status" value="1"/>
</dbReference>
<evidence type="ECO:0000259" key="3">
    <source>
        <dbReference type="PROSITE" id="PS50238"/>
    </source>
</evidence>
<dbReference type="CDD" id="cd00159">
    <property type="entry name" value="RhoGAP"/>
    <property type="match status" value="1"/>
</dbReference>
<proteinExistence type="predicted"/>
<dbReference type="GO" id="GO:0007264">
    <property type="term" value="P:small GTPase-mediated signal transduction"/>
    <property type="evidence" value="ECO:0007669"/>
    <property type="project" value="TreeGrafter"/>
</dbReference>
<dbReference type="InterPro" id="IPR000198">
    <property type="entry name" value="RhoGAP_dom"/>
</dbReference>
<dbReference type="GO" id="GO:0005096">
    <property type="term" value="F:GTPase activator activity"/>
    <property type="evidence" value="ECO:0007669"/>
    <property type="project" value="TreeGrafter"/>
</dbReference>
<dbReference type="CDD" id="cd00170">
    <property type="entry name" value="SEC14"/>
    <property type="match status" value="1"/>
</dbReference>
<reference evidence="4" key="1">
    <citation type="submission" date="2023-11" db="EMBL/GenBank/DDBJ databases">
        <authorList>
            <person name="Alioto T."/>
            <person name="Alioto T."/>
            <person name="Gomez Garrido J."/>
        </authorList>
    </citation>
    <scope>NUCLEOTIDE SEQUENCE</scope>
</reference>
<sequence>MPNMRSALAHAARSGRNRSASLSTVPPTQGHEDYLPELAAIAASILYRSPHLSLEGRPVYILNAAAFPDAFEVDYDTLLAYVLARLPGEEELIAGTDYEVVFFAGGTPDNATQEKKQGPNTGWYLQAYHVLSRALRKKLQRLYIVHPRTWVRVLISVFGTIVSPKFRRKIVHVNSLSQLALHIAIEKLLIPPSAYLQDRKVSSEVYAPFVTGRRAFGVNHPFPKNISTGESRLPRVLRETTSFVLMPSNVITEGLFRIPPHNILSSILKEAYDRGQQFIVWKEGDATFVAPGMDQALLNEVRLEDAYGVHLAASLIKTWYRELREPIFPESSYSALRERYSDPGTEVTPEDVVDLILPASASSPLTQTAREILARHLLPLLSVIASHETENKMNAENLAICFSMCLVCGSDQMQDAKMSTVVKRILHAAINMWPQLRSGMGFDEGAFFKDIQPPSDSREYEDPLEDAKPPQHAADGADDEMPDGHRIVMADSDSPRSLSPEGPPPALPPRRSRASSWRKALKTQIPDIDLSSLPKPKIELPMIPKRKPAPHHEAEPPSPYRDDATVFDQTSAPPPPRYSALFDRNGRSVQVEESPATDVPPDSFGSPRRVPNLDREKKAASYPDPLEHNPMEHNPMAAVPKRKAVSGSGSGSRKSSPEATPAAPLSRQPSDSNSSHASNALLARMAAQQAANNLAHRITVAAPERKDSTAGEINSAPADLAKFPEAATPNSANDNGVFRKPSRPASANRQLQQPSTIQFLAKPVIQPHHASTFPMASNSGSSRHLSPPHVPKPRTPSPGLLQRMSSMENTHSQRASSAGSGGLQPNKLNLKKTSVDDLRRLYEERVTTAEGLAGVVRRKTTHR</sequence>
<dbReference type="InterPro" id="IPR008936">
    <property type="entry name" value="Rho_GTPase_activation_prot"/>
</dbReference>
<gene>
    <name evidence="4" type="ORF">LECACI_7A008242</name>
</gene>
<dbReference type="Pfam" id="PF13716">
    <property type="entry name" value="CRAL_TRIO_2"/>
    <property type="match status" value="1"/>
</dbReference>
<dbReference type="PANTHER" id="PTHR45808:SF2">
    <property type="entry name" value="RHO GTPASE-ACTIVATING PROTEIN 68F"/>
    <property type="match status" value="1"/>
</dbReference>
<feature type="domain" description="Rho-GAP" evidence="3">
    <location>
        <begin position="220"/>
        <end position="433"/>
    </location>
</feature>